<reference evidence="3 4" key="1">
    <citation type="submission" date="2019-08" db="EMBL/GenBank/DDBJ databases">
        <title>Complete genome sequence of Terriglobus albidus strain ORNL.</title>
        <authorList>
            <person name="Podar M."/>
        </authorList>
    </citation>
    <scope>NUCLEOTIDE SEQUENCE [LARGE SCALE GENOMIC DNA]</scope>
    <source>
        <strain evidence="3 4">ORNL</strain>
    </source>
</reference>
<accession>A0A5B9EKG2</accession>
<dbReference type="GO" id="GO:0005975">
    <property type="term" value="P:carbohydrate metabolic process"/>
    <property type="evidence" value="ECO:0007669"/>
    <property type="project" value="InterPro"/>
</dbReference>
<evidence type="ECO:0008006" key="5">
    <source>
        <dbReference type="Google" id="ProtNLM"/>
    </source>
</evidence>
<dbReference type="KEGG" id="talb:FTW19_24645"/>
<evidence type="ECO:0000259" key="2">
    <source>
        <dbReference type="Pfam" id="PF20736"/>
    </source>
</evidence>
<dbReference type="PANTHER" id="PTHR31151">
    <property type="entry name" value="PROLINE-TRNA LIGASE (DUF1680)"/>
    <property type="match status" value="1"/>
</dbReference>
<proteinExistence type="predicted"/>
<dbReference type="SUPFAM" id="SSF48208">
    <property type="entry name" value="Six-hairpin glycosidases"/>
    <property type="match status" value="1"/>
</dbReference>
<sequence>MKRRSFLKGMAGAAVVSRVPASRLLAAATSQQDTVRLQTFSYGAAKLLPGPLDEQFRHNQQLFLNLSEDSLLKPFRQAAGMAAPGEDMGGWYSYSDKFDPPKNMTGYIPGHTFGQYLSGLARAYAVTGDAATKAKVERLVAGFAPTVTTNFYKGYCLPAYTFEKTMCGLSDAYAIAGCHSALPVLQKATDAALPWLPPKALNREEMAARPHPNVSYTWDESYTLPENFYLAYKRGAGARYRALAQRFLQDDTYFNPLAEGKNVLPGQHAYSHVNALCSAMQAYLNDGSAKHLRAAQNGFRYVLEQSFATGGWGPGETFVTPGSDQLAKSLEKNHNSFETPCGAYGHFKITRYLLSVTGDSSYGDSMERVLYNTILGARPMRSDGVSFYYADYSMDAVKVDYEQKWPCCSGTFPQLTADYGLSAYFHDVSGVYVNLYIPSRLAWKQGGARVELEQQTEYPYDNNISMRLKMSSASRFALALRIPAWATGENRLLVNGKDAGVAVTAGTWAKVQREWRDGDRVEISFAFPAVLEPIDAAHRNLVALKVGPLALFAIQPGDTGLTQENLLKAARTSSRSKIWKVATSKGDVEMRPFDAITTERYRLYQKV</sequence>
<dbReference type="EMBL" id="CP042806">
    <property type="protein sequence ID" value="QEE30907.1"/>
    <property type="molecule type" value="Genomic_DNA"/>
</dbReference>
<protein>
    <recommendedName>
        <fullName evidence="5">Glycoside hydrolase family 127 protein</fullName>
    </recommendedName>
</protein>
<dbReference type="RefSeq" id="WP_147650202.1">
    <property type="nucleotide sequence ID" value="NZ_CP042806.1"/>
</dbReference>
<dbReference type="Pfam" id="PF07944">
    <property type="entry name" value="Beta-AFase-like_GH127_cat"/>
    <property type="match status" value="1"/>
</dbReference>
<keyword evidence="4" id="KW-1185">Reference proteome</keyword>
<evidence type="ECO:0000259" key="1">
    <source>
        <dbReference type="Pfam" id="PF07944"/>
    </source>
</evidence>
<dbReference type="InterPro" id="IPR008928">
    <property type="entry name" value="6-hairpin_glycosidase_sf"/>
</dbReference>
<evidence type="ECO:0000313" key="3">
    <source>
        <dbReference type="EMBL" id="QEE30907.1"/>
    </source>
</evidence>
<dbReference type="Pfam" id="PF20736">
    <property type="entry name" value="Glyco_hydro127M"/>
    <property type="match status" value="1"/>
</dbReference>
<dbReference type="AlphaFoldDB" id="A0A5B9EKG2"/>
<evidence type="ECO:0000313" key="4">
    <source>
        <dbReference type="Proteomes" id="UP000321820"/>
    </source>
</evidence>
<dbReference type="InterPro" id="IPR012878">
    <property type="entry name" value="Beta-AFase-like_GH127_cat"/>
</dbReference>
<dbReference type="PANTHER" id="PTHR31151:SF0">
    <property type="entry name" value="PROLINE-TRNA LIGASE (DUF1680)"/>
    <property type="match status" value="1"/>
</dbReference>
<feature type="domain" description="Non-reducing end beta-L-arabinofuranosidase-like GH127 middle" evidence="2">
    <location>
        <begin position="430"/>
        <end position="525"/>
    </location>
</feature>
<dbReference type="Proteomes" id="UP000321820">
    <property type="component" value="Chromosome"/>
</dbReference>
<organism evidence="3 4">
    <name type="scientific">Terriglobus albidus</name>
    <dbReference type="NCBI Taxonomy" id="1592106"/>
    <lineage>
        <taxon>Bacteria</taxon>
        <taxon>Pseudomonadati</taxon>
        <taxon>Acidobacteriota</taxon>
        <taxon>Terriglobia</taxon>
        <taxon>Terriglobales</taxon>
        <taxon>Acidobacteriaceae</taxon>
        <taxon>Terriglobus</taxon>
    </lineage>
</organism>
<feature type="domain" description="Non-reducing end beta-L-arabinofuranosidase-like GH127 catalytic" evidence="1">
    <location>
        <begin position="46"/>
        <end position="419"/>
    </location>
</feature>
<dbReference type="InterPro" id="IPR049046">
    <property type="entry name" value="Beta-AFase-like_GH127_middle"/>
</dbReference>
<dbReference type="OrthoDB" id="9757939at2"/>
<gene>
    <name evidence="3" type="ORF">FTW19_24645</name>
</gene>
<name>A0A5B9EKG2_9BACT</name>